<comment type="caution">
    <text evidence="1">The sequence shown here is derived from an EMBL/GenBank/DDBJ whole genome shotgun (WGS) entry which is preliminary data.</text>
</comment>
<dbReference type="Proteomes" id="UP001552594">
    <property type="component" value="Unassembled WGS sequence"/>
</dbReference>
<dbReference type="RefSeq" id="WP_153068620.1">
    <property type="nucleotide sequence ID" value="NZ_JBFAUK010000005.1"/>
</dbReference>
<evidence type="ECO:0000313" key="1">
    <source>
        <dbReference type="EMBL" id="MEV5506559.1"/>
    </source>
</evidence>
<gene>
    <name evidence="1" type="ORF">AB0L16_08765</name>
</gene>
<dbReference type="EMBL" id="JBFAUK010000005">
    <property type="protein sequence ID" value="MEV5506559.1"/>
    <property type="molecule type" value="Genomic_DNA"/>
</dbReference>
<sequence length="772" mass="86014">MTDAWKEARRAQQAERYESAIAAAVTQLMTLLAALDVAAAESALDDARPISSRILEDLAAHLAAHPDALTSGDSHCPPVLLRMVHVLHAAGYEVVRPGCASCGGVRVDLPKIRAEGRICSPCDNRTRRGTCARCGRTDTHIAAKRPEGVICSSCYRTDPQVVEECRDCGRLRSPARRLPDGSALCGKCWERPEQPCAACSTAPTTAGEVCYECFSGFRRVRRPCGRCGRMRIIARNATGTCPDLCHSCYRGPQATCTRCGRERPCKGIAAGTPVCESCSARERPPATCSRCRRDRLITAHWPMGPVCDSCYVTILRTPAECPRCGDSHPLIARDGDGAEICGPCVGFTIDYVCRACGRSGHPFGKNRCAYCVLGDKLRVMLTGPDGHVPERLEPLIDAFCQVRVPAEAIRWTTRSPNAALLARLVADGRELSHDLLDELTPGRNEAYVRQVLVQTGVLPKRDEDLERLPSWLEHLLAGKPQAHARLVRPYLHWYLLRRARNRRARQRYPTAAGHELRRRVHVALEFLSWVDERKIPLRALRQRDIDQWLADGTTTRYLIRYFLAWTAQRRLTTQFTVPTIPLQQPVEFLDEDDRWSLLKRCLTDEEIPLDVRAAGALTLLFGLSNERLRYLTANQLRQRGQHFYLTVGNHPVVLPPRLGNLLQQLADQPLERPLLTSPPAQTRLLFPGMVPGRPIAARPFSRKLARYGINVRPARNAALAALATDLPAPILADILGMHTTTAVRWVTYVRRDWTAYLAARTDIQREQPATGD</sequence>
<organism evidence="1 2">
    <name type="scientific">Streptomyces orinoci</name>
    <name type="common">Streptoverticillium orinoci</name>
    <dbReference type="NCBI Taxonomy" id="67339"/>
    <lineage>
        <taxon>Bacteria</taxon>
        <taxon>Bacillati</taxon>
        <taxon>Actinomycetota</taxon>
        <taxon>Actinomycetes</taxon>
        <taxon>Kitasatosporales</taxon>
        <taxon>Streptomycetaceae</taxon>
        <taxon>Streptomyces</taxon>
    </lineage>
</organism>
<protein>
    <submittedName>
        <fullName evidence="1">Uncharacterized protein</fullName>
    </submittedName>
</protein>
<evidence type="ECO:0000313" key="2">
    <source>
        <dbReference type="Proteomes" id="UP001552594"/>
    </source>
</evidence>
<keyword evidence="2" id="KW-1185">Reference proteome</keyword>
<proteinExistence type="predicted"/>
<name>A0ABV3JUJ1_STRON</name>
<reference evidence="1 2" key="1">
    <citation type="submission" date="2024-06" db="EMBL/GenBank/DDBJ databases">
        <title>The Natural Products Discovery Center: Release of the First 8490 Sequenced Strains for Exploring Actinobacteria Biosynthetic Diversity.</title>
        <authorList>
            <person name="Kalkreuter E."/>
            <person name="Kautsar S.A."/>
            <person name="Yang D."/>
            <person name="Bader C.D."/>
            <person name="Teijaro C.N."/>
            <person name="Fluegel L."/>
            <person name="Davis C.M."/>
            <person name="Simpson J.R."/>
            <person name="Lauterbach L."/>
            <person name="Steele A.D."/>
            <person name="Gui C."/>
            <person name="Meng S."/>
            <person name="Li G."/>
            <person name="Viehrig K."/>
            <person name="Ye F."/>
            <person name="Su P."/>
            <person name="Kiefer A.F."/>
            <person name="Nichols A."/>
            <person name="Cepeda A.J."/>
            <person name="Yan W."/>
            <person name="Fan B."/>
            <person name="Jiang Y."/>
            <person name="Adhikari A."/>
            <person name="Zheng C.-J."/>
            <person name="Schuster L."/>
            <person name="Cowan T.M."/>
            <person name="Smanski M.J."/>
            <person name="Chevrette M.G."/>
            <person name="De Carvalho L.P.S."/>
            <person name="Shen B."/>
        </authorList>
    </citation>
    <scope>NUCLEOTIDE SEQUENCE [LARGE SCALE GENOMIC DNA]</scope>
    <source>
        <strain evidence="1 2">NPDC052347</strain>
    </source>
</reference>
<accession>A0ABV3JUJ1</accession>